<dbReference type="EMBL" id="LQZT01000023">
    <property type="protein sequence ID" value="OCW56935.1"/>
    <property type="molecule type" value="Genomic_DNA"/>
</dbReference>
<proteinExistence type="predicted"/>
<dbReference type="RefSeq" id="WP_066180060.1">
    <property type="nucleotide sequence ID" value="NZ_LQZT01000023.1"/>
</dbReference>
<dbReference type="STRING" id="1480615.AWJ14_07190"/>
<name>A0A1C1YTZ0_9HYPH</name>
<keyword evidence="2" id="KW-0812">Transmembrane</keyword>
<sequence length="90" mass="9326">MKDPIDPTSVRQGRLGRQVLVILVASLGLAFMSGWVLWGAVANETDPFKAFTEMHKTASDSGSAETPGAERGADAASPSRDGSASLHAGN</sequence>
<dbReference type="OrthoDB" id="8117389at2"/>
<keyword evidence="4" id="KW-1185">Reference proteome</keyword>
<gene>
    <name evidence="3" type="ORF">AWJ14_07190</name>
</gene>
<evidence type="ECO:0000313" key="3">
    <source>
        <dbReference type="EMBL" id="OCW56935.1"/>
    </source>
</evidence>
<dbReference type="AlphaFoldDB" id="A0A1C1YTZ0"/>
<keyword evidence="2" id="KW-0472">Membrane</keyword>
<accession>A0A1C1YTZ0</accession>
<keyword evidence="2" id="KW-1133">Transmembrane helix</keyword>
<feature type="region of interest" description="Disordered" evidence="1">
    <location>
        <begin position="53"/>
        <end position="90"/>
    </location>
</feature>
<feature type="transmembrane region" description="Helical" evidence="2">
    <location>
        <begin position="20"/>
        <end position="41"/>
    </location>
</feature>
<reference evidence="3 4" key="1">
    <citation type="submission" date="2015-12" db="EMBL/GenBank/DDBJ databases">
        <authorList>
            <person name="Shamseldin A."/>
            <person name="Moawad H."/>
            <person name="Abd El-Rahim W.M."/>
            <person name="Sadowsky M.J."/>
        </authorList>
    </citation>
    <scope>NUCLEOTIDE SEQUENCE [LARGE SCALE GENOMIC DNA]</scope>
    <source>
        <strain evidence="3 4">JC234</strain>
    </source>
</reference>
<dbReference type="Proteomes" id="UP000094795">
    <property type="component" value="Unassembled WGS sequence"/>
</dbReference>
<evidence type="ECO:0000256" key="1">
    <source>
        <dbReference type="SAM" id="MobiDB-lite"/>
    </source>
</evidence>
<comment type="caution">
    <text evidence="3">The sequence shown here is derived from an EMBL/GenBank/DDBJ whole genome shotgun (WGS) entry which is preliminary data.</text>
</comment>
<evidence type="ECO:0000313" key="4">
    <source>
        <dbReference type="Proteomes" id="UP000094795"/>
    </source>
</evidence>
<organism evidence="3 4">
    <name type="scientific">Hoeflea olei</name>
    <dbReference type="NCBI Taxonomy" id="1480615"/>
    <lineage>
        <taxon>Bacteria</taxon>
        <taxon>Pseudomonadati</taxon>
        <taxon>Pseudomonadota</taxon>
        <taxon>Alphaproteobacteria</taxon>
        <taxon>Hyphomicrobiales</taxon>
        <taxon>Rhizobiaceae</taxon>
        <taxon>Hoeflea</taxon>
    </lineage>
</organism>
<evidence type="ECO:0000256" key="2">
    <source>
        <dbReference type="SAM" id="Phobius"/>
    </source>
</evidence>
<protein>
    <submittedName>
        <fullName evidence="3">Uncharacterized protein</fullName>
    </submittedName>
</protein>